<keyword evidence="1" id="KW-0472">Membrane</keyword>
<dbReference type="Gene3D" id="1.10.390.10">
    <property type="entry name" value="Neutral Protease Domain 2"/>
    <property type="match status" value="1"/>
</dbReference>
<feature type="transmembrane region" description="Helical" evidence="1">
    <location>
        <begin position="173"/>
        <end position="195"/>
    </location>
</feature>
<gene>
    <name evidence="2" type="ORF">IC229_09095</name>
</gene>
<feature type="transmembrane region" description="Helical" evidence="1">
    <location>
        <begin position="420"/>
        <end position="440"/>
    </location>
</feature>
<feature type="transmembrane region" description="Helical" evidence="1">
    <location>
        <begin position="103"/>
        <end position="127"/>
    </location>
</feature>
<feature type="transmembrane region" description="Helical" evidence="1">
    <location>
        <begin position="488"/>
        <end position="506"/>
    </location>
</feature>
<dbReference type="Proteomes" id="UP000598820">
    <property type="component" value="Unassembled WGS sequence"/>
</dbReference>
<dbReference type="InterPro" id="IPR027268">
    <property type="entry name" value="Peptidase_M4/M1_CTD_sf"/>
</dbReference>
<evidence type="ECO:0000256" key="1">
    <source>
        <dbReference type="SAM" id="Phobius"/>
    </source>
</evidence>
<keyword evidence="3" id="KW-1185">Reference proteome</keyword>
<sequence length="1200" mass="135301">MKFREIFQFELRYQLRHFSTWIYVAIPPLFVLLLTKIVNPADYGANVNATFFIVSGTVFAGLVWLLSAGAIAGNSASRDFQTGLHPLMYAAPISKLDYLGGRFIAAFVLNTLIQLTIPVFFLVSIYVLGIQQGTLGPFQPEAYLTTFFYLAFTNTFVVTACQFSVAVQERRAIGAYIGSILVFPIISHIIGLSVAESSGNRDLWRLIDLSGINLIPDIESLLPVEKNTRLLGLEGLFLWNRLLWFGVALGLLVYTYSRFRFSHPVESTFWSRIKRRRRTHKTAISEPGLAGRTTITVPQINLDFGCATYVAQIRTIAGSSFRMIAKSRFGLTVMAFFALQRVLFAQGNLRLLGVPQIPTTANMLSVLTASLSDVGNALTIIPMLIVFYAGELVWRAREARVNRISDTFPVSEWAHFLGKFLGLGLIILIWLFFLLMAGMFTQLYEGYTHFEFDVYLKALFGFQLTDYLLFALLALAVHVVVNQKYLGHLVVLIVYVSIAFASRIGIEHNLFIYAGDPGWSYTDMRGFAPNVVPWLWFKLYWAGWALLLAVVARLLWVRSMLEGFGRRVGLLCHRFTRQTAITTGVATGVTLLSGAYIFYNTNVVNNYNAASDVAEHYAHYEQNYKKYNDIPQPRLTETRLSVELYPSQRKADLRSTYKLVNHSNVSIDSIHLTTKLGVETGAVTFDRPTSRVLADNELSYHIYKLAKPLQPGDSLQLNFEVHYHAKGFRNKGVATSVIPNGTYFVNHDWMPEIGYQPSLELRPMIQRKKYGLSPRIIPSPFNTASKAILDGQELVNFEAIIGTEQDQTAVAPGALLKKWTKDGRNYFQYATSAPTRNTYSFFSADYVVRERTWVDSSASPKRGIAIKIYHHSSHTENIDRVERSILASLKYYTTKFGPYPYNHLTIVERSGAGALNAEPTTIDYGENFTLSNFKAHPNALDIVYFGMAHEVSHQWWGAAQLTPAPVQGEILLAETLANYSGLNVLEENYGDEQVQKLRSLWRDSYEVPRERASPPLLLANNSFLGYRKGPLALYALTRYIGKERVNDALRQLLAKHGSGQPPLPTSLNLYQELKAVTPDSLHNLLKDYFEKNTYWQLKTEEVTTQQLDKNSWQVTLKLDARKVIVNGSGTEKSLPMNDWIEIGIFAPNDSSKPLHLQKHRIQSGSQTITVNVAEKPNRAGIDPNYLLFDLDPDDNTRQVN</sequence>
<keyword evidence="1" id="KW-1133">Transmembrane helix</keyword>
<dbReference type="EMBL" id="JACWZY010000006">
    <property type="protein sequence ID" value="MBD2700792.1"/>
    <property type="molecule type" value="Genomic_DNA"/>
</dbReference>
<reference evidence="2" key="1">
    <citation type="submission" date="2020-09" db="EMBL/GenBank/DDBJ databases">
        <authorList>
            <person name="Kim M.K."/>
        </authorList>
    </citation>
    <scope>NUCLEOTIDE SEQUENCE</scope>
    <source>
        <strain evidence="2">BT702</strain>
    </source>
</reference>
<feature type="transmembrane region" description="Helical" evidence="1">
    <location>
        <begin position="21"/>
        <end position="38"/>
    </location>
</feature>
<evidence type="ECO:0000313" key="3">
    <source>
        <dbReference type="Proteomes" id="UP000598820"/>
    </source>
</evidence>
<feature type="transmembrane region" description="Helical" evidence="1">
    <location>
        <begin position="539"/>
        <end position="557"/>
    </location>
</feature>
<feature type="transmembrane region" description="Helical" evidence="1">
    <location>
        <begin position="236"/>
        <end position="256"/>
    </location>
</feature>
<feature type="transmembrane region" description="Helical" evidence="1">
    <location>
        <begin position="374"/>
        <end position="394"/>
    </location>
</feature>
<dbReference type="SUPFAM" id="SSF55486">
    <property type="entry name" value="Metalloproteases ('zincins'), catalytic domain"/>
    <property type="match status" value="1"/>
</dbReference>
<feature type="transmembrane region" description="Helical" evidence="1">
    <location>
        <begin position="147"/>
        <end position="166"/>
    </location>
</feature>
<accession>A0A926XUY8</accession>
<organism evidence="2 3">
    <name type="scientific">Spirosoma profusum</name>
    <dbReference type="NCBI Taxonomy" id="2771354"/>
    <lineage>
        <taxon>Bacteria</taxon>
        <taxon>Pseudomonadati</taxon>
        <taxon>Bacteroidota</taxon>
        <taxon>Cytophagia</taxon>
        <taxon>Cytophagales</taxon>
        <taxon>Cytophagaceae</taxon>
        <taxon>Spirosoma</taxon>
    </lineage>
</organism>
<comment type="caution">
    <text evidence="2">The sequence shown here is derived from an EMBL/GenBank/DDBJ whole genome shotgun (WGS) entry which is preliminary data.</text>
</comment>
<feature type="transmembrane region" description="Helical" evidence="1">
    <location>
        <begin position="578"/>
        <end position="599"/>
    </location>
</feature>
<name>A0A926XUY8_9BACT</name>
<dbReference type="RefSeq" id="WP_190886655.1">
    <property type="nucleotide sequence ID" value="NZ_JACWZY010000006.1"/>
</dbReference>
<proteinExistence type="predicted"/>
<feature type="transmembrane region" description="Helical" evidence="1">
    <location>
        <begin position="329"/>
        <end position="349"/>
    </location>
</feature>
<evidence type="ECO:0000313" key="2">
    <source>
        <dbReference type="EMBL" id="MBD2700792.1"/>
    </source>
</evidence>
<feature type="transmembrane region" description="Helical" evidence="1">
    <location>
        <begin position="460"/>
        <end position="481"/>
    </location>
</feature>
<evidence type="ECO:0008006" key="4">
    <source>
        <dbReference type="Google" id="ProtNLM"/>
    </source>
</evidence>
<feature type="transmembrane region" description="Helical" evidence="1">
    <location>
        <begin position="50"/>
        <end position="72"/>
    </location>
</feature>
<dbReference type="AlphaFoldDB" id="A0A926XUY8"/>
<keyword evidence="1" id="KW-0812">Transmembrane</keyword>
<protein>
    <recommendedName>
        <fullName evidence="4">Peptidase M1 membrane alanine aminopeptidase domain-containing protein</fullName>
    </recommendedName>
</protein>